<feature type="compositionally biased region" description="Basic and acidic residues" evidence="5">
    <location>
        <begin position="256"/>
        <end position="271"/>
    </location>
</feature>
<feature type="domain" description="OmpA-like" evidence="6">
    <location>
        <begin position="436"/>
        <end position="553"/>
    </location>
</feature>
<dbReference type="PANTHER" id="PTHR30329">
    <property type="entry name" value="STATOR ELEMENT OF FLAGELLAR MOTOR COMPLEX"/>
    <property type="match status" value="1"/>
</dbReference>
<keyword evidence="8" id="KW-1185">Reference proteome</keyword>
<dbReference type="Gene3D" id="3.30.1330.60">
    <property type="entry name" value="OmpA-like domain"/>
    <property type="match status" value="1"/>
</dbReference>
<evidence type="ECO:0000256" key="5">
    <source>
        <dbReference type="SAM" id="MobiDB-lite"/>
    </source>
</evidence>
<accession>A0A6I3KHW3</accession>
<dbReference type="AlphaFoldDB" id="A0A6I3KHW3"/>
<dbReference type="SUPFAM" id="SSF103088">
    <property type="entry name" value="OmpA-like"/>
    <property type="match status" value="1"/>
</dbReference>
<feature type="compositionally biased region" description="Low complexity" evidence="5">
    <location>
        <begin position="377"/>
        <end position="386"/>
    </location>
</feature>
<keyword evidence="2 4" id="KW-0472">Membrane</keyword>
<feature type="region of interest" description="Disordered" evidence="5">
    <location>
        <begin position="171"/>
        <end position="435"/>
    </location>
</feature>
<dbReference type="InterPro" id="IPR036737">
    <property type="entry name" value="OmpA-like_sf"/>
</dbReference>
<dbReference type="Pfam" id="PF00691">
    <property type="entry name" value="OmpA"/>
    <property type="match status" value="1"/>
</dbReference>
<evidence type="ECO:0000259" key="6">
    <source>
        <dbReference type="PROSITE" id="PS51123"/>
    </source>
</evidence>
<dbReference type="InterPro" id="IPR050330">
    <property type="entry name" value="Bact_OuterMem_StrucFunc"/>
</dbReference>
<dbReference type="PANTHER" id="PTHR30329:SF21">
    <property type="entry name" value="LIPOPROTEIN YIAD-RELATED"/>
    <property type="match status" value="1"/>
</dbReference>
<reference evidence="7 8" key="1">
    <citation type="submission" date="2019-11" db="EMBL/GenBank/DDBJ databases">
        <title>Identification of a novel strain.</title>
        <authorList>
            <person name="Xu Q."/>
            <person name="Wang G."/>
        </authorList>
    </citation>
    <scope>NUCLEOTIDE SEQUENCE [LARGE SCALE GENOMIC DNA]</scope>
    <source>
        <strain evidence="8">xq</strain>
    </source>
</reference>
<comment type="subcellular location">
    <subcellularLocation>
        <location evidence="1">Cell outer membrane</location>
    </subcellularLocation>
</comment>
<dbReference type="PROSITE" id="PS51123">
    <property type="entry name" value="OMPA_2"/>
    <property type="match status" value="1"/>
</dbReference>
<dbReference type="CDD" id="cd07185">
    <property type="entry name" value="OmpA_C-like"/>
    <property type="match status" value="1"/>
</dbReference>
<evidence type="ECO:0000313" key="7">
    <source>
        <dbReference type="EMBL" id="MTD93706.1"/>
    </source>
</evidence>
<dbReference type="InterPro" id="IPR006664">
    <property type="entry name" value="OMP_bac"/>
</dbReference>
<evidence type="ECO:0000256" key="4">
    <source>
        <dbReference type="PROSITE-ProRule" id="PRU00473"/>
    </source>
</evidence>
<evidence type="ECO:0000313" key="8">
    <source>
        <dbReference type="Proteomes" id="UP000440694"/>
    </source>
</evidence>
<evidence type="ECO:0000256" key="2">
    <source>
        <dbReference type="ARBA" id="ARBA00023136"/>
    </source>
</evidence>
<feature type="compositionally biased region" description="Low complexity" evidence="5">
    <location>
        <begin position="287"/>
        <end position="299"/>
    </location>
</feature>
<dbReference type="PRINTS" id="PR01021">
    <property type="entry name" value="OMPADOMAIN"/>
</dbReference>
<name>A0A6I3KHW3_9HYPH</name>
<feature type="compositionally biased region" description="Low complexity" evidence="5">
    <location>
        <begin position="394"/>
        <end position="410"/>
    </location>
</feature>
<dbReference type="InterPro" id="IPR006665">
    <property type="entry name" value="OmpA-like"/>
</dbReference>
<dbReference type="RefSeq" id="WP_154738221.1">
    <property type="nucleotide sequence ID" value="NZ_WMBQ01000001.1"/>
</dbReference>
<protein>
    <submittedName>
        <fullName evidence="7">OmpA family protein</fullName>
    </submittedName>
</protein>
<dbReference type="EMBL" id="WMBQ01000001">
    <property type="protein sequence ID" value="MTD93706.1"/>
    <property type="molecule type" value="Genomic_DNA"/>
</dbReference>
<feature type="compositionally biased region" description="Basic and acidic residues" evidence="5">
    <location>
        <begin position="300"/>
        <end position="314"/>
    </location>
</feature>
<sequence>MRCHPARWLWGLIPIAMLSWLAVNAESDRIERDLEQRSAAALAAAGHDWASVAFSGRDGLLVGTPDRPGQRDEAVGVVSDVWGVRVVEVRDRAAVDPAPPSAVPAHEEIPRQPLRDLAPVDLPVASSDRAVAARVAAGPLVSADEPGGVVQAHAPPDVLVGARDERIAEALPTQSEPSDVVQAREATPADSVESRADIAPAPAASLIEPAEKQAGPPATTVQKEVAEAPSTTPVQPQEAISIPAADRATDPGLVAKIDDVPPPPERKEFTERQPTTPAQPQEALSIPAADPARDPAVVAKVDDIPPPPERKEVTEAPSAGPAQPQEALSIPAADPARDPAVVAKVEAPPSSEGPAVAPVLPVPKQEAPGQPPPLPAPKADGAAKGAPPIPQAKADPVQPATAPAADAQPKPSAPDHRFDTAALPPGNIASQTGCTSNVQTAARQVEVHFARGRAHLDHAGKTAVDRLVGALNACPGTALSIAGHADAAGQARRNLALSKHRARGVTAYLVEKGIDASRLAAVGYGETRPVAPNNSRANRAKNRRIEVVITAHRVPPPPMPVRKQDADNGLSRR</sequence>
<keyword evidence="3" id="KW-0998">Cell outer membrane</keyword>
<feature type="compositionally biased region" description="Low complexity" evidence="5">
    <location>
        <begin position="331"/>
        <end position="343"/>
    </location>
</feature>
<comment type="caution">
    <text evidence="7">The sequence shown here is derived from an EMBL/GenBank/DDBJ whole genome shotgun (WGS) entry which is preliminary data.</text>
</comment>
<evidence type="ECO:0000256" key="3">
    <source>
        <dbReference type="ARBA" id="ARBA00023237"/>
    </source>
</evidence>
<proteinExistence type="predicted"/>
<organism evidence="7 8">
    <name type="scientific">Hyphomicrobium album</name>
    <dbReference type="NCBI Taxonomy" id="2665159"/>
    <lineage>
        <taxon>Bacteria</taxon>
        <taxon>Pseudomonadati</taxon>
        <taxon>Pseudomonadota</taxon>
        <taxon>Alphaproteobacteria</taxon>
        <taxon>Hyphomicrobiales</taxon>
        <taxon>Hyphomicrobiaceae</taxon>
        <taxon>Hyphomicrobium</taxon>
    </lineage>
</organism>
<gene>
    <name evidence="7" type="ORF">GIW81_05080</name>
</gene>
<dbReference type="GO" id="GO:0009279">
    <property type="term" value="C:cell outer membrane"/>
    <property type="evidence" value="ECO:0007669"/>
    <property type="project" value="UniProtKB-SubCell"/>
</dbReference>
<feature type="region of interest" description="Disordered" evidence="5">
    <location>
        <begin position="554"/>
        <end position="573"/>
    </location>
</feature>
<dbReference type="Proteomes" id="UP000440694">
    <property type="component" value="Unassembled WGS sequence"/>
</dbReference>
<evidence type="ECO:0000256" key="1">
    <source>
        <dbReference type="ARBA" id="ARBA00004442"/>
    </source>
</evidence>